<dbReference type="EMBL" id="SCLX01000058">
    <property type="protein sequence ID" value="RXF57085.1"/>
    <property type="molecule type" value="Genomic_DNA"/>
</dbReference>
<evidence type="ECO:0000256" key="12">
    <source>
        <dbReference type="ARBA" id="ARBA00033276"/>
    </source>
</evidence>
<evidence type="ECO:0000256" key="1">
    <source>
        <dbReference type="ARBA" id="ARBA00004496"/>
    </source>
</evidence>
<gene>
    <name evidence="16" type="ORF">ABVC42_00640</name>
    <name evidence="17" type="ORF">ERD32_08835</name>
</gene>
<dbReference type="InterPro" id="IPR022635">
    <property type="entry name" value="DNA_polIII_beta_C"/>
</dbReference>
<dbReference type="InterPro" id="IPR046938">
    <property type="entry name" value="DNA_clamp_sf"/>
</dbReference>
<dbReference type="InterPro" id="IPR022637">
    <property type="entry name" value="DNA_polIII_beta_cen"/>
</dbReference>
<keyword evidence="6" id="KW-0548">Nucleotidyltransferase</keyword>
<reference evidence="17 18" key="1">
    <citation type="submission" date="2019-01" db="EMBL/GenBank/DDBJ databases">
        <title>The genome sequence of Lactobacillus crispatus L49.</title>
        <authorList>
            <person name="Zhong J."/>
            <person name="Zhang J."/>
        </authorList>
    </citation>
    <scope>NUCLEOTIDE SEQUENCE [LARGE SCALE GENOMIC DNA]</scope>
    <source>
        <strain evidence="17 18">L49</strain>
    </source>
</reference>
<dbReference type="Proteomes" id="UP001434419">
    <property type="component" value="Unassembled WGS sequence"/>
</dbReference>
<dbReference type="RefSeq" id="WP_060462886.1">
    <property type="nucleotide sequence ID" value="NZ_CP083390.1"/>
</dbReference>
<comment type="subcellular location">
    <subcellularLocation>
        <location evidence="1">Cytoplasm</location>
    </subcellularLocation>
</comment>
<evidence type="ECO:0000256" key="10">
    <source>
        <dbReference type="ARBA" id="ARBA00030988"/>
    </source>
</evidence>
<accession>A0A4Q0LMW0</accession>
<proteinExistence type="inferred from homology"/>
<dbReference type="CDD" id="cd00140">
    <property type="entry name" value="beta_clamp"/>
    <property type="match status" value="1"/>
</dbReference>
<evidence type="ECO:0000256" key="6">
    <source>
        <dbReference type="ARBA" id="ARBA00022695"/>
    </source>
</evidence>
<evidence type="ECO:0000256" key="8">
    <source>
        <dbReference type="ARBA" id="ARBA00022932"/>
    </source>
</evidence>
<dbReference type="GO" id="GO:0003887">
    <property type="term" value="F:DNA-directed DNA polymerase activity"/>
    <property type="evidence" value="ECO:0007669"/>
    <property type="project" value="UniProtKB-KW"/>
</dbReference>
<keyword evidence="19" id="KW-1185">Reference proteome</keyword>
<name>A0A4Q0LMW0_9LACO</name>
<dbReference type="AlphaFoldDB" id="A0A4Q0LMW0"/>
<evidence type="ECO:0000256" key="7">
    <source>
        <dbReference type="ARBA" id="ARBA00022705"/>
    </source>
</evidence>
<evidence type="ECO:0000256" key="5">
    <source>
        <dbReference type="ARBA" id="ARBA00022679"/>
    </source>
</evidence>
<dbReference type="InterPro" id="IPR001001">
    <property type="entry name" value="DNA_polIII_beta"/>
</dbReference>
<dbReference type="Pfam" id="PF02767">
    <property type="entry name" value="DNA_pol3_beta_2"/>
    <property type="match status" value="1"/>
</dbReference>
<evidence type="ECO:0000313" key="17">
    <source>
        <dbReference type="EMBL" id="RXF57085.1"/>
    </source>
</evidence>
<dbReference type="PANTHER" id="PTHR30478:SF0">
    <property type="entry name" value="BETA SLIDING CLAMP"/>
    <property type="match status" value="1"/>
</dbReference>
<comment type="similarity">
    <text evidence="2">Belongs to the beta sliding clamp family.</text>
</comment>
<dbReference type="Pfam" id="PF02768">
    <property type="entry name" value="DNA_pol3_beta_3"/>
    <property type="match status" value="1"/>
</dbReference>
<evidence type="ECO:0000256" key="2">
    <source>
        <dbReference type="ARBA" id="ARBA00010752"/>
    </source>
</evidence>
<evidence type="ECO:0000313" key="18">
    <source>
        <dbReference type="Proteomes" id="UP000289808"/>
    </source>
</evidence>
<feature type="domain" description="DNA polymerase III beta sliding clamp N-terminal" evidence="13">
    <location>
        <begin position="1"/>
        <end position="125"/>
    </location>
</feature>
<keyword evidence="5" id="KW-0808">Transferase</keyword>
<keyword evidence="7" id="KW-0235">DNA replication</keyword>
<evidence type="ECO:0000256" key="11">
    <source>
        <dbReference type="ARBA" id="ARBA00033275"/>
    </source>
</evidence>
<dbReference type="GO" id="GO:0008408">
    <property type="term" value="F:3'-5' exonuclease activity"/>
    <property type="evidence" value="ECO:0007669"/>
    <property type="project" value="InterPro"/>
</dbReference>
<dbReference type="GO" id="GO:0009360">
    <property type="term" value="C:DNA polymerase III complex"/>
    <property type="evidence" value="ECO:0007669"/>
    <property type="project" value="InterPro"/>
</dbReference>
<keyword evidence="8" id="KW-0239">DNA-directed DNA polymerase</keyword>
<evidence type="ECO:0000313" key="16">
    <source>
        <dbReference type="EMBL" id="MES5148467.1"/>
    </source>
</evidence>
<comment type="caution">
    <text evidence="17">The sequence shown here is derived from an EMBL/GenBank/DDBJ whole genome shotgun (WGS) entry which is preliminary data.</text>
</comment>
<evidence type="ECO:0000259" key="14">
    <source>
        <dbReference type="Pfam" id="PF02767"/>
    </source>
</evidence>
<dbReference type="Pfam" id="PF00712">
    <property type="entry name" value="DNA_pol3_beta"/>
    <property type="match status" value="1"/>
</dbReference>
<dbReference type="PANTHER" id="PTHR30478">
    <property type="entry name" value="DNA POLYMERASE III SUBUNIT BETA"/>
    <property type="match status" value="1"/>
</dbReference>
<evidence type="ECO:0000259" key="13">
    <source>
        <dbReference type="Pfam" id="PF00712"/>
    </source>
</evidence>
<evidence type="ECO:0000256" key="3">
    <source>
        <dbReference type="ARBA" id="ARBA00021035"/>
    </source>
</evidence>
<evidence type="ECO:0000256" key="9">
    <source>
        <dbReference type="ARBA" id="ARBA00023125"/>
    </source>
</evidence>
<sequence length="393" mass="44063">MKFQISTSVFVNRFMPVAQTINSNNKDSQEIYSNALIKVNKDSIVFIGANPTTRIVIDLPVTDDIKVVETGNILINASLLSNFLRTVNADGMLFELRDDQSLIIATDNGAYKLPTLSDQASNYPNWDMTSVDNSFEVDSASLYKLIKHTTYASAKTDSADEVLTGIQMNFNKDGIICYGTDKFIFSKAQTDIQSEGLTDEVSVVVPSDVLSKLSTIIFKTKLLELQTTYNLLKILNKDAHMEYDIRLLNNNYPLANKVIEKVLGSTSFSFNVNMRDTYEALKRVYVLLKNSEKVSYARIQVTKDNEVYLSANVSKEKLATSNFQGQIADDDFTFSFNPEYLMNILKQSYSSQDNITFTFGKDGLSPMSIQCDSSQDLDKQVQLVAAIREFGKN</sequence>
<dbReference type="GO" id="GO:0005737">
    <property type="term" value="C:cytoplasm"/>
    <property type="evidence" value="ECO:0007669"/>
    <property type="project" value="UniProtKB-SubCell"/>
</dbReference>
<feature type="domain" description="DNA polymerase III beta sliding clamp central" evidence="14">
    <location>
        <begin position="137"/>
        <end position="253"/>
    </location>
</feature>
<feature type="domain" description="DNA polymerase III beta sliding clamp C-terminal" evidence="15">
    <location>
        <begin position="272"/>
        <end position="378"/>
    </location>
</feature>
<dbReference type="GO" id="GO:0006271">
    <property type="term" value="P:DNA strand elongation involved in DNA replication"/>
    <property type="evidence" value="ECO:0007669"/>
    <property type="project" value="TreeGrafter"/>
</dbReference>
<dbReference type="Gene3D" id="3.10.150.10">
    <property type="entry name" value="DNA Polymerase III, subunit A, domain 2"/>
    <property type="match status" value="1"/>
</dbReference>
<dbReference type="InterPro" id="IPR022634">
    <property type="entry name" value="DNA_polIII_beta_N"/>
</dbReference>
<dbReference type="Proteomes" id="UP000289808">
    <property type="component" value="Unassembled WGS sequence"/>
</dbReference>
<evidence type="ECO:0000313" key="19">
    <source>
        <dbReference type="Proteomes" id="UP001434419"/>
    </source>
</evidence>
<organism evidence="17 18">
    <name type="scientific">Lactobacillus crispatus</name>
    <dbReference type="NCBI Taxonomy" id="47770"/>
    <lineage>
        <taxon>Bacteria</taxon>
        <taxon>Bacillati</taxon>
        <taxon>Bacillota</taxon>
        <taxon>Bacilli</taxon>
        <taxon>Lactobacillales</taxon>
        <taxon>Lactobacillaceae</taxon>
        <taxon>Lactobacillus</taxon>
    </lineage>
</organism>
<evidence type="ECO:0000256" key="4">
    <source>
        <dbReference type="ARBA" id="ARBA00022490"/>
    </source>
</evidence>
<evidence type="ECO:0000259" key="15">
    <source>
        <dbReference type="Pfam" id="PF02768"/>
    </source>
</evidence>
<keyword evidence="9" id="KW-0238">DNA-binding</keyword>
<protein>
    <recommendedName>
        <fullName evidence="3">Beta sliding clamp</fullName>
    </recommendedName>
    <alternativeName>
        <fullName evidence="12">Beta-clamp processivity factor</fullName>
    </alternativeName>
    <alternativeName>
        <fullName evidence="10">DNA polymerase III beta sliding clamp subunit</fullName>
    </alternativeName>
    <alternativeName>
        <fullName evidence="11">DNA polymerase III subunit beta</fullName>
    </alternativeName>
</protein>
<dbReference type="SMART" id="SM00480">
    <property type="entry name" value="POL3Bc"/>
    <property type="match status" value="1"/>
</dbReference>
<dbReference type="Gene3D" id="3.70.10.10">
    <property type="match status" value="1"/>
</dbReference>
<keyword evidence="4" id="KW-0963">Cytoplasm</keyword>
<dbReference type="EMBL" id="JBETVU010000007">
    <property type="protein sequence ID" value="MES5148467.1"/>
    <property type="molecule type" value="Genomic_DNA"/>
</dbReference>
<reference evidence="16" key="2">
    <citation type="submission" date="2024-06" db="EMBL/GenBank/DDBJ databases">
        <title>Vaginal Lactobacillus fatty acid response mechanisms reveal a metabolite-targeted strategy for bacterial vaginosis treatment.</title>
        <authorList>
            <person name="Zhu M."/>
            <person name="Blainey P.C."/>
            <person name="Bloom S.M."/>
            <person name="Kwon D.S."/>
        </authorList>
    </citation>
    <scope>NUCLEOTIDE SEQUENCE</scope>
    <source>
        <strain evidence="16">194_F1_1</strain>
    </source>
</reference>
<dbReference type="SUPFAM" id="SSF55979">
    <property type="entry name" value="DNA clamp"/>
    <property type="match status" value="3"/>
</dbReference>
<dbReference type="GO" id="GO:0003677">
    <property type="term" value="F:DNA binding"/>
    <property type="evidence" value="ECO:0007669"/>
    <property type="project" value="UniProtKB-KW"/>
</dbReference>